<feature type="domain" description="TonB-dependent receptor plug" evidence="16">
    <location>
        <begin position="94"/>
        <end position="201"/>
    </location>
</feature>
<keyword evidence="8 12" id="KW-0798">TonB box</keyword>
<keyword evidence="17" id="KW-0675">Receptor</keyword>
<keyword evidence="14" id="KW-0732">Signal</keyword>
<comment type="subcellular location">
    <subcellularLocation>
        <location evidence="1 11">Cell outer membrane</location>
        <topology evidence="1 11">Multi-pass membrane protein</topology>
    </subcellularLocation>
</comment>
<dbReference type="InterPro" id="IPR039426">
    <property type="entry name" value="TonB-dep_rcpt-like"/>
</dbReference>
<evidence type="ECO:0000256" key="4">
    <source>
        <dbReference type="ARBA" id="ARBA00022496"/>
    </source>
</evidence>
<dbReference type="Pfam" id="PF00593">
    <property type="entry name" value="TonB_dep_Rec_b-barrel"/>
    <property type="match status" value="1"/>
</dbReference>
<sequence>MFAQKALFSLRLQPFSHRYVLLASGVLLFTLSGQALAQTQTAPAKTAHTADKNKSKNRHSPAQAAKPAKATGNAVEGGTEEVLVTSERRAESPQNIGTSLSVISGKTLTTRNVNNVFDLQYLTPSLQVTPQFGSGQYAFAIRGVGFNDYASNNSPTVGVYVDEVANPVPFATNGMMFDIQRVEVLRGPQGTLYGRNTTGGAINYILNKPTSTFHAGGDVQYGRFGSTKIDGYISGPLSQKLRYRLSGETEQGGAWQHNSDGIKLGRVNRGAARLLLDYQATDTLKFEFNLHGSRDRSDANGLHLYSPMSAFNALNPSAPIYPVSSDRYETNWGTSSEFAKQLGIRPNTKPFSHIDVGGMSFRAEKKLPFVTITDLISYDNMQRQTYMNFDGWSSALADVAFNTRASVLANELRFTSPGKRRLTWVGGIYYAHQYMNDHYQSGFSDLYGFDEDLRYTQMVNTISGFGQATYHITPKLRITGGLRIEHEQRTLSNMSSYEIMNGVITNPGNVVRHEGTDYTLPSGKFEIQYNPIKNDMLYASFTRGIKSGGFTTYNSGSVGVASAPFKPESLLAYEVGNKFSLPSQHLRFNVAGFYYEYSNQQIQSASLNPKTGLVGSIVNAPRSHMYGGEIEAEWHPLRGLTLSQSAGFAVGAFDKFSSLYSAHIVNGLYVGDYRNRKGEELPFPKFTVNGSVSYTWDLGRYNLTTGIDYSLRSTYHSLFGSLYNVAGYTLWGADMSFGPKDGKWTIAAFGKNIFDKKYDVERNYFVQGANIALAGMPATWGVRLSVNY</sequence>
<dbReference type="InterPro" id="IPR012910">
    <property type="entry name" value="Plug_dom"/>
</dbReference>
<evidence type="ECO:0000259" key="16">
    <source>
        <dbReference type="Pfam" id="PF07715"/>
    </source>
</evidence>
<proteinExistence type="inferred from homology"/>
<dbReference type="PROSITE" id="PS52016">
    <property type="entry name" value="TONB_DEPENDENT_REC_3"/>
    <property type="match status" value="1"/>
</dbReference>
<keyword evidence="10 11" id="KW-0998">Cell outer membrane</keyword>
<evidence type="ECO:0000256" key="5">
    <source>
        <dbReference type="ARBA" id="ARBA00022692"/>
    </source>
</evidence>
<keyword evidence="7" id="KW-0406">Ion transport</keyword>
<feature type="chain" id="PRO_5046508375" evidence="14">
    <location>
        <begin position="38"/>
        <end position="788"/>
    </location>
</feature>
<dbReference type="InterPro" id="IPR036942">
    <property type="entry name" value="Beta-barrel_TonB_sf"/>
</dbReference>
<keyword evidence="5 11" id="KW-0812">Transmembrane</keyword>
<dbReference type="RefSeq" id="WP_173559967.1">
    <property type="nucleotide sequence ID" value="NZ_JAPIUZ010000001.1"/>
</dbReference>
<evidence type="ECO:0000256" key="9">
    <source>
        <dbReference type="ARBA" id="ARBA00023136"/>
    </source>
</evidence>
<keyword evidence="4" id="KW-0410">Iron transport</keyword>
<dbReference type="EMBL" id="JAPIUZ010000001">
    <property type="protein sequence ID" value="MCX2562938.1"/>
    <property type="molecule type" value="Genomic_DNA"/>
</dbReference>
<keyword evidence="9 11" id="KW-0472">Membrane</keyword>
<dbReference type="InterPro" id="IPR000531">
    <property type="entry name" value="Beta-barrel_TonB"/>
</dbReference>
<dbReference type="Gene3D" id="2.40.170.20">
    <property type="entry name" value="TonB-dependent receptor, beta-barrel domain"/>
    <property type="match status" value="1"/>
</dbReference>
<keyword evidence="18" id="KW-1185">Reference proteome</keyword>
<protein>
    <submittedName>
        <fullName evidence="17">TonB-dependent receptor</fullName>
    </submittedName>
</protein>
<evidence type="ECO:0000256" key="2">
    <source>
        <dbReference type="ARBA" id="ARBA00022448"/>
    </source>
</evidence>
<keyword evidence="3 11" id="KW-1134">Transmembrane beta strand</keyword>
<evidence type="ECO:0000256" key="10">
    <source>
        <dbReference type="ARBA" id="ARBA00023237"/>
    </source>
</evidence>
<dbReference type="PANTHER" id="PTHR32552:SF81">
    <property type="entry name" value="TONB-DEPENDENT OUTER MEMBRANE RECEPTOR"/>
    <property type="match status" value="1"/>
</dbReference>
<evidence type="ECO:0000313" key="17">
    <source>
        <dbReference type="EMBL" id="MCX2562938.1"/>
    </source>
</evidence>
<dbReference type="PANTHER" id="PTHR32552">
    <property type="entry name" value="FERRICHROME IRON RECEPTOR-RELATED"/>
    <property type="match status" value="1"/>
</dbReference>
<evidence type="ECO:0000256" key="7">
    <source>
        <dbReference type="ARBA" id="ARBA00023065"/>
    </source>
</evidence>
<accession>A0ABT3QCC5</accession>
<evidence type="ECO:0000313" key="18">
    <source>
        <dbReference type="Proteomes" id="UP001301152"/>
    </source>
</evidence>
<reference evidence="17 18" key="1">
    <citation type="submission" date="2022-11" db="EMBL/GenBank/DDBJ databases">
        <title>Genome sequencing of Acetobacter type strain.</title>
        <authorList>
            <person name="Heo J."/>
            <person name="Lee D."/>
            <person name="Han B.-H."/>
            <person name="Hong S.-B."/>
            <person name="Kwon S.-W."/>
        </authorList>
    </citation>
    <scope>NUCLEOTIDE SEQUENCE [LARGE SCALE GENOMIC DNA]</scope>
    <source>
        <strain evidence="17 18">KACC 21253</strain>
    </source>
</reference>
<name>A0ABT3QCC5_9PROT</name>
<evidence type="ECO:0000256" key="11">
    <source>
        <dbReference type="PROSITE-ProRule" id="PRU01360"/>
    </source>
</evidence>
<dbReference type="SUPFAM" id="SSF56935">
    <property type="entry name" value="Porins"/>
    <property type="match status" value="1"/>
</dbReference>
<evidence type="ECO:0000256" key="13">
    <source>
        <dbReference type="SAM" id="MobiDB-lite"/>
    </source>
</evidence>
<feature type="signal peptide" evidence="14">
    <location>
        <begin position="1"/>
        <end position="37"/>
    </location>
</feature>
<keyword evidence="6" id="KW-0408">Iron</keyword>
<evidence type="ECO:0000256" key="8">
    <source>
        <dbReference type="ARBA" id="ARBA00023077"/>
    </source>
</evidence>
<evidence type="ECO:0000256" key="3">
    <source>
        <dbReference type="ARBA" id="ARBA00022452"/>
    </source>
</evidence>
<feature type="domain" description="TonB-dependent receptor-like beta-barrel" evidence="15">
    <location>
        <begin position="371"/>
        <end position="753"/>
    </location>
</feature>
<dbReference type="Pfam" id="PF07715">
    <property type="entry name" value="Plug"/>
    <property type="match status" value="1"/>
</dbReference>
<organism evidence="17 18">
    <name type="scientific">Acetobacter thailandicus</name>
    <dbReference type="NCBI Taxonomy" id="1502842"/>
    <lineage>
        <taxon>Bacteria</taxon>
        <taxon>Pseudomonadati</taxon>
        <taxon>Pseudomonadota</taxon>
        <taxon>Alphaproteobacteria</taxon>
        <taxon>Acetobacterales</taxon>
        <taxon>Acetobacteraceae</taxon>
        <taxon>Acetobacter</taxon>
    </lineage>
</organism>
<evidence type="ECO:0000256" key="12">
    <source>
        <dbReference type="RuleBase" id="RU003357"/>
    </source>
</evidence>
<evidence type="ECO:0000256" key="1">
    <source>
        <dbReference type="ARBA" id="ARBA00004571"/>
    </source>
</evidence>
<gene>
    <name evidence="17" type="ORF">OQ497_02990</name>
</gene>
<evidence type="ECO:0000256" key="6">
    <source>
        <dbReference type="ARBA" id="ARBA00023004"/>
    </source>
</evidence>
<evidence type="ECO:0000259" key="15">
    <source>
        <dbReference type="Pfam" id="PF00593"/>
    </source>
</evidence>
<keyword evidence="2 11" id="KW-0813">Transport</keyword>
<comment type="caution">
    <text evidence="17">The sequence shown here is derived from an EMBL/GenBank/DDBJ whole genome shotgun (WGS) entry which is preliminary data.</text>
</comment>
<feature type="region of interest" description="Disordered" evidence="13">
    <location>
        <begin position="40"/>
        <end position="91"/>
    </location>
</feature>
<comment type="similarity">
    <text evidence="11 12">Belongs to the TonB-dependent receptor family.</text>
</comment>
<evidence type="ECO:0000256" key="14">
    <source>
        <dbReference type="SAM" id="SignalP"/>
    </source>
</evidence>
<dbReference type="Proteomes" id="UP001301152">
    <property type="component" value="Unassembled WGS sequence"/>
</dbReference>